<keyword evidence="1" id="KW-0472">Membrane</keyword>
<dbReference type="EMBL" id="MHIK01000051">
    <property type="protein sequence ID" value="OGY50784.1"/>
    <property type="molecule type" value="Genomic_DNA"/>
</dbReference>
<dbReference type="SMART" id="SM01325">
    <property type="entry name" value="DUF3160"/>
    <property type="match status" value="1"/>
</dbReference>
<keyword evidence="1" id="KW-0812">Transmembrane</keyword>
<dbReference type="Pfam" id="PF11369">
    <property type="entry name" value="DUF3160"/>
    <property type="match status" value="1"/>
</dbReference>
<evidence type="ECO:0008006" key="4">
    <source>
        <dbReference type="Google" id="ProtNLM"/>
    </source>
</evidence>
<dbReference type="InterPro" id="IPR022601">
    <property type="entry name" value="DUF3160"/>
</dbReference>
<evidence type="ECO:0000313" key="3">
    <source>
        <dbReference type="Proteomes" id="UP000178501"/>
    </source>
</evidence>
<dbReference type="Proteomes" id="UP000178501">
    <property type="component" value="Unassembled WGS sequence"/>
</dbReference>
<gene>
    <name evidence="2" type="ORF">A3J65_02750</name>
</gene>
<evidence type="ECO:0000256" key="1">
    <source>
        <dbReference type="SAM" id="Phobius"/>
    </source>
</evidence>
<name>A0A1G1YEW9_9BACT</name>
<sequence>MEDKKLLYIAAAAVIILIVLTSALAVFFYFKGPNQITPGQIIQNGQVGPEDVNANANVAGYLPPAPEKPLAEGELSAEEKMKLEKEKQFISSYWRLTPVNFTPQVPSSKLPLEKIKEEVNNYRDFSRKINLEPAMLKLAQNGFAVIPDIFAAKKISDWENSYKLLKDSEYPIFVSADSLLALYQNTLDVVYRETEQEIFYPSLWQLLKDLAQDAQKRFEARSQKFGIENDLIAEASRQELSYLSVALKLLAPEKNQVRESLTPDNKYFTPQEALNYTFVVPAGVGKEVGQELRLIANKTISAKSPLWLYQKSYSQYAVPAHYLASEKLKNYYLAVAWLNDILFPLYQKNNGCPDCLLEEQDHTINFLTALYLSSDLGASQIRKNNWANIYKSISFFRGLEANLTYLDYQQALKKNFGDDYNLNDLFDTDFETARSQIAKVQKTLAASSFPAALSDSNAPRENRGLKLLRNRYLLETKLFPLLSGPAAGAYLGTIQPNQPLPFSVCQSKTSTSRCWPSGLDLLRLLGNSAAGDSLAKNSSGQFQNYQTNLNNFGAEIKKFNAATWHENSYLSLLDSLKYLAGQAPGGWPTFMQNPAWEKKSLNLALAGWSDWHREINLEKAQNPAPAGFIQYFPYGYLEPQPEFYARLLGNVKMIIDGFSGLQIFSPQSQQIERLEKLKTVLQTSLEISQKELENKELSAGQYDFINNFSRQIHLILSDVKKENLSPRLAYAFALPEKNSLNEYLDGLNYLIVIYPNPAKKLFFAIGPVYNYSEGKNGQRYPWEWQKEFKQ</sequence>
<accession>A0A1G1YEW9</accession>
<reference evidence="2 3" key="1">
    <citation type="journal article" date="2016" name="Nat. Commun.">
        <title>Thousands of microbial genomes shed light on interconnected biogeochemical processes in an aquifer system.</title>
        <authorList>
            <person name="Anantharaman K."/>
            <person name="Brown C.T."/>
            <person name="Hug L.A."/>
            <person name="Sharon I."/>
            <person name="Castelle C.J."/>
            <person name="Probst A.J."/>
            <person name="Thomas B.C."/>
            <person name="Singh A."/>
            <person name="Wilkins M.J."/>
            <person name="Karaoz U."/>
            <person name="Brodie E.L."/>
            <person name="Williams K.H."/>
            <person name="Hubbard S.S."/>
            <person name="Banfield J.F."/>
        </authorList>
    </citation>
    <scope>NUCLEOTIDE SEQUENCE [LARGE SCALE GENOMIC DNA]</scope>
</reference>
<keyword evidence="1" id="KW-1133">Transmembrane helix</keyword>
<evidence type="ECO:0000313" key="2">
    <source>
        <dbReference type="EMBL" id="OGY50784.1"/>
    </source>
</evidence>
<comment type="caution">
    <text evidence="2">The sequence shown here is derived from an EMBL/GenBank/DDBJ whole genome shotgun (WGS) entry which is preliminary data.</text>
</comment>
<dbReference type="AlphaFoldDB" id="A0A1G1YEW9"/>
<proteinExistence type="predicted"/>
<organism evidence="2 3">
    <name type="scientific">Candidatus Buchananbacteria bacterium RIFCSPHIGHO2_02_FULL_45_11b</name>
    <dbReference type="NCBI Taxonomy" id="1797541"/>
    <lineage>
        <taxon>Bacteria</taxon>
        <taxon>Candidatus Buchananiibacteriota</taxon>
    </lineage>
</organism>
<protein>
    <recommendedName>
        <fullName evidence="4">DUF3160 domain-containing protein</fullName>
    </recommendedName>
</protein>
<feature type="transmembrane region" description="Helical" evidence="1">
    <location>
        <begin position="7"/>
        <end position="30"/>
    </location>
</feature>